<dbReference type="GO" id="GO:0003723">
    <property type="term" value="F:RNA binding"/>
    <property type="evidence" value="ECO:0007669"/>
    <property type="project" value="UniProtKB-UniRule"/>
</dbReference>
<gene>
    <name evidence="7" type="ORF">K437DRAFT_268511</name>
</gene>
<dbReference type="InterPro" id="IPR035979">
    <property type="entry name" value="RBD_domain_sf"/>
</dbReference>
<feature type="region of interest" description="Disordered" evidence="4">
    <location>
        <begin position="122"/>
        <end position="142"/>
    </location>
</feature>
<dbReference type="InterPro" id="IPR011989">
    <property type="entry name" value="ARM-like"/>
</dbReference>
<feature type="compositionally biased region" description="Polar residues" evidence="4">
    <location>
        <begin position="1434"/>
        <end position="1459"/>
    </location>
</feature>
<dbReference type="SUPFAM" id="SSF48371">
    <property type="entry name" value="ARM repeat"/>
    <property type="match status" value="1"/>
</dbReference>
<dbReference type="InterPro" id="IPR012677">
    <property type="entry name" value="Nucleotide-bd_a/b_plait_sf"/>
</dbReference>
<feature type="region of interest" description="Disordered" evidence="4">
    <location>
        <begin position="882"/>
        <end position="902"/>
    </location>
</feature>
<feature type="compositionally biased region" description="Low complexity" evidence="4">
    <location>
        <begin position="483"/>
        <end position="505"/>
    </location>
</feature>
<feature type="region of interest" description="Disordered" evidence="4">
    <location>
        <begin position="447"/>
        <end position="519"/>
    </location>
</feature>
<feature type="region of interest" description="Disordered" evidence="4">
    <location>
        <begin position="329"/>
        <end position="348"/>
    </location>
</feature>
<feature type="compositionally biased region" description="Low complexity" evidence="4">
    <location>
        <begin position="935"/>
        <end position="953"/>
    </location>
</feature>
<evidence type="ECO:0000259" key="5">
    <source>
        <dbReference type="PROSITE" id="PS50102"/>
    </source>
</evidence>
<dbReference type="SMART" id="SM00025">
    <property type="entry name" value="Pumilio"/>
    <property type="match status" value="6"/>
</dbReference>
<dbReference type="PROSITE" id="PS50303">
    <property type="entry name" value="PUM_HD"/>
    <property type="match status" value="1"/>
</dbReference>
<dbReference type="GeneID" id="25266031"/>
<feature type="repeat" description="Pumilio" evidence="3">
    <location>
        <begin position="1073"/>
        <end position="1109"/>
    </location>
</feature>
<feature type="compositionally biased region" description="Polar residues" evidence="4">
    <location>
        <begin position="329"/>
        <end position="340"/>
    </location>
</feature>
<dbReference type="HOGENOM" id="CLU_245972_0_0_1"/>
<dbReference type="SMART" id="SM00360">
    <property type="entry name" value="RRM"/>
    <property type="match status" value="2"/>
</dbReference>
<dbReference type="EMBL" id="JMSN01000044">
    <property type="protein sequence ID" value="KDN45250.1"/>
    <property type="molecule type" value="Genomic_DNA"/>
</dbReference>
<protein>
    <recommendedName>
        <fullName evidence="9">ARM repeat-containing protein</fullName>
    </recommendedName>
</protein>
<dbReference type="Gene3D" id="3.30.70.330">
    <property type="match status" value="2"/>
</dbReference>
<feature type="compositionally biased region" description="Polar residues" evidence="4">
    <location>
        <begin position="45"/>
        <end position="62"/>
    </location>
</feature>
<dbReference type="SUPFAM" id="SSF54928">
    <property type="entry name" value="RNA-binding domain, RBD"/>
    <property type="match status" value="2"/>
</dbReference>
<feature type="domain" description="RRM" evidence="5">
    <location>
        <begin position="689"/>
        <end position="770"/>
    </location>
</feature>
<dbReference type="Pfam" id="PF00806">
    <property type="entry name" value="PUF"/>
    <property type="match status" value="3"/>
</dbReference>
<reference evidence="7 8" key="1">
    <citation type="submission" date="2014-05" db="EMBL/GenBank/DDBJ databases">
        <title>Draft genome sequence of a rare smut relative, Tilletiaria anomala UBC 951.</title>
        <authorList>
            <consortium name="DOE Joint Genome Institute"/>
            <person name="Toome M."/>
            <person name="Kuo A."/>
            <person name="Henrissat B."/>
            <person name="Lipzen A."/>
            <person name="Tritt A."/>
            <person name="Yoshinaga Y."/>
            <person name="Zane M."/>
            <person name="Barry K."/>
            <person name="Grigoriev I.V."/>
            <person name="Spatafora J.W."/>
            <person name="Aimea M.C."/>
        </authorList>
    </citation>
    <scope>NUCLEOTIDE SEQUENCE [LARGE SCALE GENOMIC DNA]</scope>
    <source>
        <strain evidence="7 8">UBC 951</strain>
    </source>
</reference>
<feature type="region of interest" description="Disordered" evidence="4">
    <location>
        <begin position="394"/>
        <end position="425"/>
    </location>
</feature>
<evidence type="ECO:0000313" key="8">
    <source>
        <dbReference type="Proteomes" id="UP000027361"/>
    </source>
</evidence>
<dbReference type="InterPro" id="IPR052645">
    <property type="entry name" value="Pumilio_domain_protein"/>
</dbReference>
<evidence type="ECO:0000259" key="6">
    <source>
        <dbReference type="PROSITE" id="PS50303"/>
    </source>
</evidence>
<feature type="region of interest" description="Disordered" evidence="4">
    <location>
        <begin position="1404"/>
        <end position="1473"/>
    </location>
</feature>
<dbReference type="Pfam" id="PF00076">
    <property type="entry name" value="RRM_1"/>
    <property type="match status" value="2"/>
</dbReference>
<keyword evidence="1" id="KW-0677">Repeat</keyword>
<feature type="compositionally biased region" description="Low complexity" evidence="4">
    <location>
        <begin position="201"/>
        <end position="225"/>
    </location>
</feature>
<evidence type="ECO:0000313" key="7">
    <source>
        <dbReference type="EMBL" id="KDN45250.1"/>
    </source>
</evidence>
<evidence type="ECO:0000256" key="3">
    <source>
        <dbReference type="PROSITE-ProRule" id="PRU00317"/>
    </source>
</evidence>
<dbReference type="CDD" id="cd00590">
    <property type="entry name" value="RRM_SF"/>
    <property type="match status" value="2"/>
</dbReference>
<feature type="repeat" description="Pumilio" evidence="3">
    <location>
        <begin position="1147"/>
        <end position="1185"/>
    </location>
</feature>
<evidence type="ECO:0008006" key="9">
    <source>
        <dbReference type="Google" id="ProtNLM"/>
    </source>
</evidence>
<name>A0A066W395_TILAU</name>
<sequence length="1560" mass="160595">MDTPHAQGYHGTSASAAAAAADHSTLRGRSSTIHDMFSDIGSSFHSPSTANSGTAAGRSSSRFPHANLCRPTASASASSSRRGTLMLSARESLAAVHGDGRGQPIIDVNVLEAAVSAAAAASAAPGAGGGPGSGSGMAAGAPVREWSARPECNSASRELSKAELASIWAYPESSTALGAGTSTGTGRGMGMSLSMDGVGGTTASPTTTNTTSSSSNHNHNHNTASKSLSSTPRLDSGTPLAPGSIAALTHDLQLLGVHEGGRGSRVDHINDNPCALPAPSLGRNRASTLAGSSARVGIDLHFSNSLSNLAADTHHTALVFGGATSVMGSQGTGASASPSNAVRRYATQARAQQRGLPFSIGSLAVSPRMSELPVSVSDVGEQDDYFTTGILRTSQPAATSSSSSAGAGNSGGGSPSAGAGASSPAGISQPLASVALMNRLGSLNGTAAAAASQGQRPRASTMLPSSSPPSSASADGPLAHARSPSSANQSQSQSSDESSSSRHGSNGFEHLLRSSTSSSSTPATMYALELSSSLQGFDDHLGSTESMHASAPGAGIGGSGGGGIGRARAGTLAALSGPGSRQRAEREMLRMVSHNASSASAVAAALDVAVAGGRASPGTSSSGGGALFRPPLLEEGVWHDAALGSRQASVQAWSGNASVEEVEAPVASDGAAGSGSGSRTGGGNLILSRSLWIGNLDPGVTAQDLMHAFAGYGAIESLRLLAEKDCGFVNFKETEDAKRAREDVLTRLGGMIPTISGKQAHPVRIGFGRIDTPGATGANWPYVGANSQATAVLSAAANAEVDGPATRALWLGSIPATTSQAVLLNIFTQYGPVESVRVLSQKNCAFINFERLEDSVRARKALNGREILGPEVGTVRVGFAKAPPRAGEEGSATTAGPVGAPSTSVFGSSNADRAMLDLLAKHHQQLKGALQADRQAPQSQQDVASVQVGSASSGNNNHFSAVARERNAAQGLVSASNSIAPSSDKGGIPLPPDMVPRAFFQEQQDILRELDGNSADEVDIDLASRPPVTYYASIPSITDAATGRRFDSAQLRDFRKSLDSPHSTQRDVDAIATLFIGDIIELSSDYIGNTLVQKFFERGSEEIKLALLERLAPFLAMIGTHKNGTWAAQKIIDCARGPQQLNRIVQHLQPYIPPLLLDQFGNYVVQCLLPYGSPISDCIFDAMFDRTWEIAQGRFGARSMRACLESSAVTKSQQKRVALAVIFNAVPLATNPNGALLLTWLLDTSEFTGRYRLLAPRFTPHLHHLCTHKLASLTVLRIITQSADPEASKLLVTTLFETGAHPVYEQILNDQIHGSQFIAKVLAGSAMDASKKPAYAEAVRKVLQDRDLINVPAYRRLVEEVGLAPSNSNSGGTGDLHLGKLASPLPAPRWDGLPMLPSLSTSTALNSSAWQRGPPQGLMTRGAHGHPVVPVMQPSATLSLPSTSMPLMQAPSGLNTSDAYRSPPQPAHLSPWAHLIGSPPAAHAVGHLHSWPPAPTAYSGVPPSALPPGMTEGHHGALAGAAPFAAPTNHSSSPTPLPFHLVVSPASHPSFVQYSGAPRH</sequence>
<dbReference type="InterPro" id="IPR000504">
    <property type="entry name" value="RRM_dom"/>
</dbReference>
<dbReference type="PROSITE" id="PS50102">
    <property type="entry name" value="RRM"/>
    <property type="match status" value="2"/>
</dbReference>
<feature type="domain" description="RRM" evidence="5">
    <location>
        <begin position="807"/>
        <end position="882"/>
    </location>
</feature>
<dbReference type="InterPro" id="IPR016024">
    <property type="entry name" value="ARM-type_fold"/>
</dbReference>
<feature type="compositionally biased region" description="Low complexity" evidence="4">
    <location>
        <begin position="464"/>
        <end position="474"/>
    </location>
</feature>
<evidence type="ECO:0000256" key="2">
    <source>
        <dbReference type="PROSITE-ProRule" id="PRU00176"/>
    </source>
</evidence>
<dbReference type="STRING" id="1037660.A0A066W395"/>
<feature type="compositionally biased region" description="Low complexity" evidence="4">
    <location>
        <begin position="416"/>
        <end position="425"/>
    </location>
</feature>
<comment type="caution">
    <text evidence="7">The sequence shown here is derived from an EMBL/GenBank/DDBJ whole genome shotgun (WGS) entry which is preliminary data.</text>
</comment>
<dbReference type="Proteomes" id="UP000027361">
    <property type="component" value="Unassembled WGS sequence"/>
</dbReference>
<dbReference type="InterPro" id="IPR001313">
    <property type="entry name" value="Pumilio_RNA-bd_rpt"/>
</dbReference>
<keyword evidence="2" id="KW-0694">RNA-binding</keyword>
<dbReference type="PANTHER" id="PTHR47093:SF1">
    <property type="entry name" value="PROTEIN JSN1-RELATED"/>
    <property type="match status" value="1"/>
</dbReference>
<dbReference type="RefSeq" id="XP_013243107.1">
    <property type="nucleotide sequence ID" value="XM_013387653.1"/>
</dbReference>
<feature type="domain" description="PUM-HD" evidence="6">
    <location>
        <begin position="1002"/>
        <end position="1365"/>
    </location>
</feature>
<feature type="region of interest" description="Disordered" evidence="4">
    <location>
        <begin position="539"/>
        <end position="562"/>
    </location>
</feature>
<feature type="compositionally biased region" description="Low complexity" evidence="4">
    <location>
        <begin position="394"/>
        <end position="407"/>
    </location>
</feature>
<evidence type="ECO:0000256" key="4">
    <source>
        <dbReference type="SAM" id="MobiDB-lite"/>
    </source>
</evidence>
<dbReference type="InParanoid" id="A0A066W395"/>
<proteinExistence type="predicted"/>
<organism evidence="7 8">
    <name type="scientific">Tilletiaria anomala (strain ATCC 24038 / CBS 436.72 / UBC 951)</name>
    <dbReference type="NCBI Taxonomy" id="1037660"/>
    <lineage>
        <taxon>Eukaryota</taxon>
        <taxon>Fungi</taxon>
        <taxon>Dikarya</taxon>
        <taxon>Basidiomycota</taxon>
        <taxon>Ustilaginomycotina</taxon>
        <taxon>Exobasidiomycetes</taxon>
        <taxon>Georgefischeriales</taxon>
        <taxon>Tilletiariaceae</taxon>
        <taxon>Tilletiaria</taxon>
    </lineage>
</organism>
<feature type="region of interest" description="Disordered" evidence="4">
    <location>
        <begin position="175"/>
        <end position="241"/>
    </location>
</feature>
<feature type="compositionally biased region" description="Gly residues" evidence="4">
    <location>
        <begin position="126"/>
        <end position="137"/>
    </location>
</feature>
<feature type="region of interest" description="Disordered" evidence="4">
    <location>
        <begin position="927"/>
        <end position="957"/>
    </location>
</feature>
<accession>A0A066W395</accession>
<dbReference type="Gene3D" id="1.25.10.10">
    <property type="entry name" value="Leucine-rich Repeat Variant"/>
    <property type="match status" value="1"/>
</dbReference>
<dbReference type="GO" id="GO:0000288">
    <property type="term" value="P:nuclear-transcribed mRNA catabolic process, deadenylation-dependent decay"/>
    <property type="evidence" value="ECO:0007669"/>
    <property type="project" value="TreeGrafter"/>
</dbReference>
<keyword evidence="8" id="KW-1185">Reference proteome</keyword>
<dbReference type="PROSITE" id="PS50302">
    <property type="entry name" value="PUM"/>
    <property type="match status" value="2"/>
</dbReference>
<feature type="region of interest" description="Disordered" evidence="4">
    <location>
        <begin position="45"/>
        <end position="81"/>
    </location>
</feature>
<dbReference type="PANTHER" id="PTHR47093">
    <property type="entry name" value="PROTEIN JSN1-RELATED"/>
    <property type="match status" value="1"/>
</dbReference>
<evidence type="ECO:0000256" key="1">
    <source>
        <dbReference type="ARBA" id="ARBA00022737"/>
    </source>
</evidence>
<dbReference type="OrthoDB" id="2017782at2759"/>
<dbReference type="InterPro" id="IPR033133">
    <property type="entry name" value="PUM-HD"/>
</dbReference>